<sequence>MTKLPENAEATKSVVQATLTEGAIGYRKFAVISGEKAMAVLRLQDGSHPPFGAEVKNDNQQQVGLVDDEGNVYLAGVKPGEHMTVSWEGESHCDISLPDPLPNDLFNGLLLPCQQKGGSSPVIPHDIQPVIQEQTQQVAPMEPPMSVSSNQ</sequence>
<accession>A0A376SAA9</accession>
<gene>
    <name evidence="2" type="primary">papC_3</name>
    <name evidence="2" type="ORF">NCTC11112_06964</name>
</gene>
<dbReference type="GO" id="GO:0009279">
    <property type="term" value="C:cell outer membrane"/>
    <property type="evidence" value="ECO:0007669"/>
    <property type="project" value="TreeGrafter"/>
</dbReference>
<evidence type="ECO:0000259" key="1">
    <source>
        <dbReference type="Pfam" id="PF13953"/>
    </source>
</evidence>
<feature type="domain" description="PapC-like C-terminal" evidence="1">
    <location>
        <begin position="41"/>
        <end position="96"/>
    </location>
</feature>
<proteinExistence type="predicted"/>
<organism evidence="2 3">
    <name type="scientific">Escherichia coli</name>
    <dbReference type="NCBI Taxonomy" id="562"/>
    <lineage>
        <taxon>Bacteria</taxon>
        <taxon>Pseudomonadati</taxon>
        <taxon>Pseudomonadota</taxon>
        <taxon>Gammaproteobacteria</taxon>
        <taxon>Enterobacterales</taxon>
        <taxon>Enterobacteriaceae</taxon>
        <taxon>Escherichia</taxon>
    </lineage>
</organism>
<dbReference type="AlphaFoldDB" id="A0A376SAA9"/>
<protein>
    <submittedName>
        <fullName evidence="2">Fimbrial outer membrane usher protein</fullName>
    </submittedName>
</protein>
<dbReference type="Pfam" id="PF13953">
    <property type="entry name" value="PapC_C"/>
    <property type="match status" value="1"/>
</dbReference>
<reference evidence="2 3" key="1">
    <citation type="submission" date="2018-06" db="EMBL/GenBank/DDBJ databases">
        <authorList>
            <consortium name="Pathogen Informatics"/>
            <person name="Doyle S."/>
        </authorList>
    </citation>
    <scope>NUCLEOTIDE SEQUENCE [LARGE SCALE GENOMIC DNA]</scope>
    <source>
        <strain evidence="2 3">NCTC11112</strain>
    </source>
</reference>
<dbReference type="InterPro" id="IPR043142">
    <property type="entry name" value="PapC-like_C_sf"/>
</dbReference>
<dbReference type="InterPro" id="IPR000015">
    <property type="entry name" value="Fimb_usher"/>
</dbReference>
<dbReference type="Gene3D" id="2.60.40.2070">
    <property type="match status" value="1"/>
</dbReference>
<dbReference type="GO" id="GO:0009297">
    <property type="term" value="P:pilus assembly"/>
    <property type="evidence" value="ECO:0007669"/>
    <property type="project" value="InterPro"/>
</dbReference>
<dbReference type="GO" id="GO:0015473">
    <property type="term" value="F:fimbrial usher porin activity"/>
    <property type="evidence" value="ECO:0007669"/>
    <property type="project" value="InterPro"/>
</dbReference>
<dbReference type="EMBL" id="UGAW01000002">
    <property type="protein sequence ID" value="STI47746.1"/>
    <property type="molecule type" value="Genomic_DNA"/>
</dbReference>
<evidence type="ECO:0000313" key="2">
    <source>
        <dbReference type="EMBL" id="STI47746.1"/>
    </source>
</evidence>
<dbReference type="PANTHER" id="PTHR30451">
    <property type="entry name" value="OUTER MEMBRANE USHER PROTEIN"/>
    <property type="match status" value="1"/>
</dbReference>
<dbReference type="Proteomes" id="UP000254817">
    <property type="component" value="Unassembled WGS sequence"/>
</dbReference>
<evidence type="ECO:0000313" key="3">
    <source>
        <dbReference type="Proteomes" id="UP000254817"/>
    </source>
</evidence>
<dbReference type="PANTHER" id="PTHR30451:SF10">
    <property type="entry name" value="OUTER MEMBRANE USHER PROTEIN YFCU-RELATED"/>
    <property type="match status" value="1"/>
</dbReference>
<dbReference type="InterPro" id="IPR025949">
    <property type="entry name" value="PapC-like_C"/>
</dbReference>
<name>A0A376SAA9_ECOLX</name>